<dbReference type="Pfam" id="PF02810">
    <property type="entry name" value="SEC-C"/>
    <property type="match status" value="1"/>
</dbReference>
<proteinExistence type="predicted"/>
<dbReference type="RefSeq" id="WP_115124809.1">
    <property type="nucleotide sequence ID" value="NZ_QRAO01000019.1"/>
</dbReference>
<dbReference type="AlphaFoldDB" id="A0A370Q382"/>
<organism evidence="1 2">
    <name type="scientific">Marinirhabdus gelatinilytica</name>
    <dbReference type="NCBI Taxonomy" id="1703343"/>
    <lineage>
        <taxon>Bacteria</taxon>
        <taxon>Pseudomonadati</taxon>
        <taxon>Bacteroidota</taxon>
        <taxon>Flavobacteriia</taxon>
        <taxon>Flavobacteriales</taxon>
        <taxon>Flavobacteriaceae</taxon>
    </lineage>
</organism>
<dbReference type="InterPro" id="IPR004027">
    <property type="entry name" value="SEC_C_motif"/>
</dbReference>
<name>A0A370Q382_9FLAO</name>
<dbReference type="OrthoDB" id="9786424at2"/>
<evidence type="ECO:0000313" key="1">
    <source>
        <dbReference type="EMBL" id="RDK82540.1"/>
    </source>
</evidence>
<evidence type="ECO:0000313" key="2">
    <source>
        <dbReference type="Proteomes" id="UP000255317"/>
    </source>
</evidence>
<dbReference type="SUPFAM" id="SSF103642">
    <property type="entry name" value="Sec-C motif"/>
    <property type="match status" value="1"/>
</dbReference>
<comment type="caution">
    <text evidence="1">The sequence shown here is derived from an EMBL/GenBank/DDBJ whole genome shotgun (WGS) entry which is preliminary data.</text>
</comment>
<sequence>MNGVIAYCENKKCGTIFSVPNLIGGPGSANIEFKNTRLGPCPNCGSSGLVPDGVYEYFDKAISFVRGPKESVEKLLELKQLILGFKENPKSKDEIVKEVQKISPNYAQTIQKAPDIDIHKWIATILAILTAAILVQQTYFKGSDDEIKDKVIEQLLNQNKTLIEQTKPQPVNVNIKIGRNDKCHCGSGLKYKKCCINKK</sequence>
<dbReference type="Gene3D" id="3.10.450.50">
    <property type="match status" value="1"/>
</dbReference>
<dbReference type="Proteomes" id="UP000255317">
    <property type="component" value="Unassembled WGS sequence"/>
</dbReference>
<gene>
    <name evidence="1" type="ORF">C8D94_1193</name>
</gene>
<accession>A0A370Q382</accession>
<keyword evidence="2" id="KW-1185">Reference proteome</keyword>
<protein>
    <submittedName>
        <fullName evidence="1">SEC-C motif-containing protein</fullName>
    </submittedName>
</protein>
<dbReference type="EMBL" id="QRAO01000019">
    <property type="protein sequence ID" value="RDK82540.1"/>
    <property type="molecule type" value="Genomic_DNA"/>
</dbReference>
<reference evidence="1 2" key="1">
    <citation type="submission" date="2018-07" db="EMBL/GenBank/DDBJ databases">
        <title>Genomic Encyclopedia of Type Strains, Phase IV (KMG-IV): sequencing the most valuable type-strain genomes for metagenomic binning, comparative biology and taxonomic classification.</title>
        <authorList>
            <person name="Goeker M."/>
        </authorList>
    </citation>
    <scope>NUCLEOTIDE SEQUENCE [LARGE SCALE GENOMIC DNA]</scope>
    <source>
        <strain evidence="1 2">DSM 101478</strain>
    </source>
</reference>